<keyword evidence="3" id="KW-1185">Reference proteome</keyword>
<feature type="region of interest" description="Disordered" evidence="1">
    <location>
        <begin position="117"/>
        <end position="142"/>
    </location>
</feature>
<name>A0A942EDL4_9HYPH</name>
<evidence type="ECO:0000256" key="1">
    <source>
        <dbReference type="SAM" id="MobiDB-lite"/>
    </source>
</evidence>
<dbReference type="Proteomes" id="UP000678281">
    <property type="component" value="Unassembled WGS sequence"/>
</dbReference>
<evidence type="ECO:0000313" key="3">
    <source>
        <dbReference type="Proteomes" id="UP000678281"/>
    </source>
</evidence>
<dbReference type="EMBL" id="JAGXTP010000004">
    <property type="protein sequence ID" value="MBS3850499.1"/>
    <property type="molecule type" value="Genomic_DNA"/>
</dbReference>
<protein>
    <submittedName>
        <fullName evidence="2">Uncharacterized protein</fullName>
    </submittedName>
</protein>
<dbReference type="AlphaFoldDB" id="A0A942EDL4"/>
<evidence type="ECO:0000313" key="2">
    <source>
        <dbReference type="EMBL" id="MBS3850499.1"/>
    </source>
</evidence>
<sequence length="257" mass="27799">MAFRVKNYNPLPDLAELTTVVPAEDDTATSHQLNVELRIHPHEIEDEVGTVMVSFTEATLSLELSGLSVVPKSKLGQPLVTPNVRKITRERVITAAVDETKEGRVALGATLNAVTPEGSAELSRGSSTNVAQSTTVTDSEDITSSHIPVKAIGNDNWLIRADGGGPLDGVFLEYDTLCEVTATWGQNHLSMTSSLYVRQRHAKFDFTPKPGLFSGLKSLNQRRLMEILISKSLHNAISEAPFSGSICLAESEASDEE</sequence>
<dbReference type="RefSeq" id="WP_212660141.1">
    <property type="nucleotide sequence ID" value="NZ_JAGXTP010000004.1"/>
</dbReference>
<gene>
    <name evidence="2" type="ORF">KD146_17505</name>
</gene>
<proteinExistence type="predicted"/>
<comment type="caution">
    <text evidence="2">The sequence shown here is derived from an EMBL/GenBank/DDBJ whole genome shotgun (WGS) entry which is preliminary data.</text>
</comment>
<reference evidence="2" key="1">
    <citation type="submission" date="2021-04" db="EMBL/GenBank/DDBJ databases">
        <title>Devosia litorisediminis sp. nov., isolated from a sand dune.</title>
        <authorList>
            <person name="Park S."/>
            <person name="Yoon J.-H."/>
        </authorList>
    </citation>
    <scope>NUCLEOTIDE SEQUENCE</scope>
    <source>
        <strain evidence="2">BSSL-BM10</strain>
    </source>
</reference>
<feature type="compositionally biased region" description="Polar residues" evidence="1">
    <location>
        <begin position="124"/>
        <end position="142"/>
    </location>
</feature>
<accession>A0A942EDL4</accession>
<organism evidence="2 3">
    <name type="scientific">Devosia litorisediminis</name>
    <dbReference type="NCBI Taxonomy" id="2829817"/>
    <lineage>
        <taxon>Bacteria</taxon>
        <taxon>Pseudomonadati</taxon>
        <taxon>Pseudomonadota</taxon>
        <taxon>Alphaproteobacteria</taxon>
        <taxon>Hyphomicrobiales</taxon>
        <taxon>Devosiaceae</taxon>
        <taxon>Devosia</taxon>
    </lineage>
</organism>